<evidence type="ECO:0000256" key="4">
    <source>
        <dbReference type="ARBA" id="ARBA00022989"/>
    </source>
</evidence>
<comment type="domain">
    <text evidence="7">The DHHC domain is required for palmitoyltransferase activity.</text>
</comment>
<keyword evidence="10" id="KW-1185">Reference proteome</keyword>
<evidence type="ECO:0000259" key="8">
    <source>
        <dbReference type="Pfam" id="PF01529"/>
    </source>
</evidence>
<keyword evidence="2 7" id="KW-0808">Transferase</keyword>
<dbReference type="InterPro" id="IPR001594">
    <property type="entry name" value="Palmitoyltrfase_DHHC"/>
</dbReference>
<proteinExistence type="inferred from homology"/>
<reference evidence="9" key="1">
    <citation type="journal article" date="2016" name="Insect Biochem. Mol. Biol.">
        <title>Multifaceted biological insights from a draft genome sequence of the tobacco hornworm moth, Manduca sexta.</title>
        <authorList>
            <person name="Kanost M.R."/>
            <person name="Arrese E.L."/>
            <person name="Cao X."/>
            <person name="Chen Y.R."/>
            <person name="Chellapilla S."/>
            <person name="Goldsmith M.R."/>
            <person name="Grosse-Wilde E."/>
            <person name="Heckel D.G."/>
            <person name="Herndon N."/>
            <person name="Jiang H."/>
            <person name="Papanicolaou A."/>
            <person name="Qu J."/>
            <person name="Soulages J.L."/>
            <person name="Vogel H."/>
            <person name="Walters J."/>
            <person name="Waterhouse R.M."/>
            <person name="Ahn S.J."/>
            <person name="Almeida F.C."/>
            <person name="An C."/>
            <person name="Aqrawi P."/>
            <person name="Bretschneider A."/>
            <person name="Bryant W.B."/>
            <person name="Bucks S."/>
            <person name="Chao H."/>
            <person name="Chevignon G."/>
            <person name="Christen J.M."/>
            <person name="Clarke D.F."/>
            <person name="Dittmer N.T."/>
            <person name="Ferguson L.C.F."/>
            <person name="Garavelou S."/>
            <person name="Gordon K.H.J."/>
            <person name="Gunaratna R.T."/>
            <person name="Han Y."/>
            <person name="Hauser F."/>
            <person name="He Y."/>
            <person name="Heidel-Fischer H."/>
            <person name="Hirsh A."/>
            <person name="Hu Y."/>
            <person name="Jiang H."/>
            <person name="Kalra D."/>
            <person name="Klinner C."/>
            <person name="Konig C."/>
            <person name="Kovar C."/>
            <person name="Kroll A.R."/>
            <person name="Kuwar S.S."/>
            <person name="Lee S.L."/>
            <person name="Lehman R."/>
            <person name="Li K."/>
            <person name="Li Z."/>
            <person name="Liang H."/>
            <person name="Lovelace S."/>
            <person name="Lu Z."/>
            <person name="Mansfield J.H."/>
            <person name="McCulloch K.J."/>
            <person name="Mathew T."/>
            <person name="Morton B."/>
            <person name="Muzny D.M."/>
            <person name="Neunemann D."/>
            <person name="Ongeri F."/>
            <person name="Pauchet Y."/>
            <person name="Pu L.L."/>
            <person name="Pyrousis I."/>
            <person name="Rao X.J."/>
            <person name="Redding A."/>
            <person name="Roesel C."/>
            <person name="Sanchez-Gracia A."/>
            <person name="Schaack S."/>
            <person name="Shukla A."/>
            <person name="Tetreau G."/>
            <person name="Wang Y."/>
            <person name="Xiong G.H."/>
            <person name="Traut W."/>
            <person name="Walsh T.K."/>
            <person name="Worley K.C."/>
            <person name="Wu D."/>
            <person name="Wu W."/>
            <person name="Wu Y.Q."/>
            <person name="Zhang X."/>
            <person name="Zou Z."/>
            <person name="Zucker H."/>
            <person name="Briscoe A.D."/>
            <person name="Burmester T."/>
            <person name="Clem R.J."/>
            <person name="Feyereisen R."/>
            <person name="Grimmelikhuijzen C.J.P."/>
            <person name="Hamodrakas S.J."/>
            <person name="Hansson B.S."/>
            <person name="Huguet E."/>
            <person name="Jermiin L.S."/>
            <person name="Lan Q."/>
            <person name="Lehman H.K."/>
            <person name="Lorenzen M."/>
            <person name="Merzendorfer H."/>
            <person name="Michalopoulos I."/>
            <person name="Morton D.B."/>
            <person name="Muthukrishnan S."/>
            <person name="Oakeshott J.G."/>
            <person name="Palmer W."/>
            <person name="Park Y."/>
            <person name="Passarelli A.L."/>
            <person name="Rozas J."/>
            <person name="Schwartz L.M."/>
            <person name="Smith W."/>
            <person name="Southgate A."/>
            <person name="Vilcinskas A."/>
            <person name="Vogt R."/>
            <person name="Wang P."/>
            <person name="Werren J."/>
            <person name="Yu X.Q."/>
            <person name="Zhou J.J."/>
            <person name="Brown S.J."/>
            <person name="Scherer S.E."/>
            <person name="Richards S."/>
            <person name="Blissard G.W."/>
        </authorList>
    </citation>
    <scope>NUCLEOTIDE SEQUENCE</scope>
</reference>
<comment type="subcellular location">
    <subcellularLocation>
        <location evidence="1">Membrane</location>
        <topology evidence="1">Multi-pass membrane protein</topology>
    </subcellularLocation>
</comment>
<name>A0A922CTW9_MANSE</name>
<evidence type="ECO:0000256" key="3">
    <source>
        <dbReference type="ARBA" id="ARBA00022692"/>
    </source>
</evidence>
<reference evidence="9" key="2">
    <citation type="submission" date="2020-12" db="EMBL/GenBank/DDBJ databases">
        <authorList>
            <person name="Kanost M."/>
        </authorList>
    </citation>
    <scope>NUCLEOTIDE SEQUENCE</scope>
</reference>
<dbReference type="Proteomes" id="UP000791440">
    <property type="component" value="Unassembled WGS sequence"/>
</dbReference>
<evidence type="ECO:0000313" key="10">
    <source>
        <dbReference type="Proteomes" id="UP000791440"/>
    </source>
</evidence>
<protein>
    <recommendedName>
        <fullName evidence="7">Palmitoyltransferase</fullName>
        <ecNumber evidence="7">2.3.1.225</ecNumber>
    </recommendedName>
</protein>
<feature type="transmembrane region" description="Helical" evidence="7">
    <location>
        <begin position="68"/>
        <end position="88"/>
    </location>
</feature>
<dbReference type="Pfam" id="PF01529">
    <property type="entry name" value="DHHC"/>
    <property type="match status" value="1"/>
</dbReference>
<evidence type="ECO:0000256" key="1">
    <source>
        <dbReference type="ARBA" id="ARBA00004141"/>
    </source>
</evidence>
<keyword evidence="5 7" id="KW-0472">Membrane</keyword>
<dbReference type="InterPro" id="IPR039859">
    <property type="entry name" value="PFA4/ZDH16/20/ERF2-like"/>
</dbReference>
<feature type="transmembrane region" description="Helical" evidence="7">
    <location>
        <begin position="100"/>
        <end position="119"/>
    </location>
</feature>
<feature type="transmembrane region" description="Helical" evidence="7">
    <location>
        <begin position="200"/>
        <end position="219"/>
    </location>
</feature>
<keyword evidence="6 7" id="KW-0012">Acyltransferase</keyword>
<evidence type="ECO:0000256" key="7">
    <source>
        <dbReference type="RuleBase" id="RU079119"/>
    </source>
</evidence>
<dbReference type="PROSITE" id="PS50216">
    <property type="entry name" value="DHHC"/>
    <property type="match status" value="1"/>
</dbReference>
<dbReference type="EC" id="2.3.1.225" evidence="7"/>
<comment type="catalytic activity">
    <reaction evidence="7">
        <text>L-cysteinyl-[protein] + hexadecanoyl-CoA = S-hexadecanoyl-L-cysteinyl-[protein] + CoA</text>
        <dbReference type="Rhea" id="RHEA:36683"/>
        <dbReference type="Rhea" id="RHEA-COMP:10131"/>
        <dbReference type="Rhea" id="RHEA-COMP:11032"/>
        <dbReference type="ChEBI" id="CHEBI:29950"/>
        <dbReference type="ChEBI" id="CHEBI:57287"/>
        <dbReference type="ChEBI" id="CHEBI:57379"/>
        <dbReference type="ChEBI" id="CHEBI:74151"/>
        <dbReference type="EC" id="2.3.1.225"/>
    </reaction>
</comment>
<dbReference type="AlphaFoldDB" id="A0A922CTW9"/>
<evidence type="ECO:0000256" key="6">
    <source>
        <dbReference type="ARBA" id="ARBA00023315"/>
    </source>
</evidence>
<gene>
    <name evidence="9" type="ORF">O3G_MSEX010598</name>
</gene>
<feature type="domain" description="Palmitoyltransferase DHHC" evidence="8">
    <location>
        <begin position="154"/>
        <end position="219"/>
    </location>
</feature>
<comment type="similarity">
    <text evidence="7">Belongs to the DHHC palmitoyltransferase family.</text>
</comment>
<dbReference type="PANTHER" id="PTHR12246">
    <property type="entry name" value="PALMITOYLTRANSFERASE ZDHHC16"/>
    <property type="match status" value="1"/>
</dbReference>
<dbReference type="EMBL" id="JH668565">
    <property type="protein sequence ID" value="KAG6458016.1"/>
    <property type="molecule type" value="Genomic_DNA"/>
</dbReference>
<evidence type="ECO:0000256" key="2">
    <source>
        <dbReference type="ARBA" id="ARBA00022679"/>
    </source>
</evidence>
<dbReference type="OrthoDB" id="331948at2759"/>
<organism evidence="9 10">
    <name type="scientific">Manduca sexta</name>
    <name type="common">Tobacco hawkmoth</name>
    <name type="synonym">Tobacco hornworm</name>
    <dbReference type="NCBI Taxonomy" id="7130"/>
    <lineage>
        <taxon>Eukaryota</taxon>
        <taxon>Metazoa</taxon>
        <taxon>Ecdysozoa</taxon>
        <taxon>Arthropoda</taxon>
        <taxon>Hexapoda</taxon>
        <taxon>Insecta</taxon>
        <taxon>Pterygota</taxon>
        <taxon>Neoptera</taxon>
        <taxon>Endopterygota</taxon>
        <taxon>Lepidoptera</taxon>
        <taxon>Glossata</taxon>
        <taxon>Ditrysia</taxon>
        <taxon>Bombycoidea</taxon>
        <taxon>Sphingidae</taxon>
        <taxon>Sphinginae</taxon>
        <taxon>Sphingini</taxon>
        <taxon>Manduca</taxon>
    </lineage>
</organism>
<accession>A0A922CTW9</accession>
<dbReference type="GO" id="GO:0016020">
    <property type="term" value="C:membrane"/>
    <property type="evidence" value="ECO:0007669"/>
    <property type="project" value="UniProtKB-SubCell"/>
</dbReference>
<comment type="caution">
    <text evidence="9">The sequence shown here is derived from an EMBL/GenBank/DDBJ whole genome shotgun (WGS) entry which is preliminary data.</text>
</comment>
<dbReference type="GO" id="GO:0019706">
    <property type="term" value="F:protein-cysteine S-palmitoyltransferase activity"/>
    <property type="evidence" value="ECO:0007669"/>
    <property type="project" value="UniProtKB-EC"/>
</dbReference>
<evidence type="ECO:0000256" key="5">
    <source>
        <dbReference type="ARBA" id="ARBA00023136"/>
    </source>
</evidence>
<evidence type="ECO:0000313" key="9">
    <source>
        <dbReference type="EMBL" id="KAG6458016.1"/>
    </source>
</evidence>
<keyword evidence="3 7" id="KW-0812">Transmembrane</keyword>
<sequence>MVVIRWRLPGRGVGRAIKNWIIWKWEQAILTARSLTYNEHMSQSYAIDFMMEPIFWFVDNFAKYLGKVFVFCVTILTSLVVVIAYWVGLPYWWQRCPYTSVFLVIFGNWLLLNITFHYYMGVITPPGYPPNDLSVVRRHGRPRRKKDLVLLKAASICKKCIAPKPPRTHHCSVCDRCILGMDHHCPWLNNCVGYRNARYFYLYMLYMLAGVTFIIVAGIDIGYQVLWLNDTGGIIPYNDPDLIGHPVRMNQSGILVPVKVIVEYDSINFPREHNLPMPPVTEAQRIAAHPWKRKGVVFMAVTCVSVVLALGGLVILHAKNISRGETSVEAAINAKLRKTKKKFRNPYDFGRRKNWKLFLGLTQGRTFLRHVLLPSSHGPAGTGIKWHTVDNTLEDWP</sequence>
<feature type="transmembrane region" description="Helical" evidence="7">
    <location>
        <begin position="296"/>
        <end position="316"/>
    </location>
</feature>
<keyword evidence="4 7" id="KW-1133">Transmembrane helix</keyword>